<dbReference type="SUPFAM" id="SSF52540">
    <property type="entry name" value="P-loop containing nucleoside triphosphate hydrolases"/>
    <property type="match status" value="1"/>
</dbReference>
<evidence type="ECO:0000259" key="4">
    <source>
        <dbReference type="PROSITE" id="PS50893"/>
    </source>
</evidence>
<evidence type="ECO:0000313" key="6">
    <source>
        <dbReference type="Proteomes" id="UP000053352"/>
    </source>
</evidence>
<dbReference type="GO" id="GO:0016887">
    <property type="term" value="F:ATP hydrolysis activity"/>
    <property type="evidence" value="ECO:0007669"/>
    <property type="project" value="InterPro"/>
</dbReference>
<dbReference type="PANTHER" id="PTHR42788">
    <property type="entry name" value="TAURINE IMPORT ATP-BINDING PROTEIN-RELATED"/>
    <property type="match status" value="1"/>
</dbReference>
<comment type="caution">
    <text evidence="5">The sequence shown here is derived from an EMBL/GenBank/DDBJ whole genome shotgun (WGS) entry which is preliminary data.</text>
</comment>
<dbReference type="PANTHER" id="PTHR42788:SF13">
    <property type="entry name" value="ALIPHATIC SULFONATES IMPORT ATP-BINDING PROTEIN SSUB"/>
    <property type="match status" value="1"/>
</dbReference>
<protein>
    <recommendedName>
        <fullName evidence="4">ABC transporter domain-containing protein</fullName>
    </recommendedName>
</protein>
<keyword evidence="3" id="KW-0067">ATP-binding</keyword>
<evidence type="ECO:0000313" key="5">
    <source>
        <dbReference type="EMBL" id="KSW11597.1"/>
    </source>
</evidence>
<proteinExistence type="predicted"/>
<evidence type="ECO:0000256" key="1">
    <source>
        <dbReference type="ARBA" id="ARBA00022448"/>
    </source>
</evidence>
<dbReference type="InterPro" id="IPR050166">
    <property type="entry name" value="ABC_transporter_ATP-bind"/>
</dbReference>
<sequence length="260" mass="28632">MGPEMGGAAEAAVARVEAREVWKSYNGRPVLAGVSVEARGSEIVGIVGPNGSGKTTLLRIIAGLERPDKGRVVVRGRALLVFQENLLLPWKRLRDNIALGLRYRGAPRRVVEERIAWAARLLGIEEHLDKYPGEVSGGTARKAAVARMLVLDPDILLLDEPLAGLDVESRRSLLEAVDAIAHRHGKTVVIVDHILDEVAYYADRVYVLTQPPARVEAEVELRDAPRAERLAIVYEALSRVYRERGRLALPERVERDALPG</sequence>
<dbReference type="InterPro" id="IPR027417">
    <property type="entry name" value="P-loop_NTPase"/>
</dbReference>
<organism evidence="5 6">
    <name type="scientific">Pyrodictium occultum</name>
    <dbReference type="NCBI Taxonomy" id="2309"/>
    <lineage>
        <taxon>Archaea</taxon>
        <taxon>Thermoproteota</taxon>
        <taxon>Thermoprotei</taxon>
        <taxon>Desulfurococcales</taxon>
        <taxon>Pyrodictiaceae</taxon>
        <taxon>Pyrodictium</taxon>
    </lineage>
</organism>
<evidence type="ECO:0000256" key="3">
    <source>
        <dbReference type="ARBA" id="ARBA00022840"/>
    </source>
</evidence>
<keyword evidence="1" id="KW-0813">Transport</keyword>
<keyword evidence="6" id="KW-1185">Reference proteome</keyword>
<name>A0A0V8RUD2_PYROC</name>
<evidence type="ECO:0000256" key="2">
    <source>
        <dbReference type="ARBA" id="ARBA00022741"/>
    </source>
</evidence>
<dbReference type="InterPro" id="IPR003439">
    <property type="entry name" value="ABC_transporter-like_ATP-bd"/>
</dbReference>
<reference evidence="5 6" key="1">
    <citation type="submission" date="2015-11" db="EMBL/GenBank/DDBJ databases">
        <title>Genome sequence of Pyrodictium occultum PL-19, a marine hyperthermophilic archaeon isolated from Volcano, Italy.</title>
        <authorList>
            <person name="Utturkar S."/>
            <person name="Huber H."/>
            <person name="Leptihn S."/>
            <person name="Brown S."/>
            <person name="Stetter K.O."/>
            <person name="Podar M."/>
        </authorList>
    </citation>
    <scope>NUCLEOTIDE SEQUENCE [LARGE SCALE GENOMIC DNA]</scope>
    <source>
        <strain evidence="5 6">PL-19</strain>
    </source>
</reference>
<keyword evidence="2" id="KW-0547">Nucleotide-binding</keyword>
<gene>
    <name evidence="5" type="ORF">CF15_01840</name>
</gene>
<dbReference type="SMART" id="SM00382">
    <property type="entry name" value="AAA"/>
    <property type="match status" value="1"/>
</dbReference>
<dbReference type="AlphaFoldDB" id="A0A0V8RUD2"/>
<dbReference type="PROSITE" id="PS50893">
    <property type="entry name" value="ABC_TRANSPORTER_2"/>
    <property type="match status" value="1"/>
</dbReference>
<dbReference type="Proteomes" id="UP000053352">
    <property type="component" value="Unassembled WGS sequence"/>
</dbReference>
<dbReference type="Gene3D" id="3.40.50.300">
    <property type="entry name" value="P-loop containing nucleotide triphosphate hydrolases"/>
    <property type="match status" value="1"/>
</dbReference>
<feature type="domain" description="ABC transporter" evidence="4">
    <location>
        <begin position="16"/>
        <end position="235"/>
    </location>
</feature>
<accession>A0A0V8RUD2</accession>
<dbReference type="STRING" id="2309.CF15_01840"/>
<dbReference type="GO" id="GO:0005524">
    <property type="term" value="F:ATP binding"/>
    <property type="evidence" value="ECO:0007669"/>
    <property type="project" value="UniProtKB-KW"/>
</dbReference>
<dbReference type="Pfam" id="PF00005">
    <property type="entry name" value="ABC_tran"/>
    <property type="match status" value="1"/>
</dbReference>
<dbReference type="EMBL" id="LNTB01000001">
    <property type="protein sequence ID" value="KSW11597.1"/>
    <property type="molecule type" value="Genomic_DNA"/>
</dbReference>
<dbReference type="InterPro" id="IPR003593">
    <property type="entry name" value="AAA+_ATPase"/>
</dbReference>